<evidence type="ECO:0000313" key="3">
    <source>
        <dbReference type="EMBL" id="KAK6937992.1"/>
    </source>
</evidence>
<sequence>MRTSRTKAIVGANAVCNFALVQHPELQLETLIRSPSLNSNFDKSYIESSTTNSPTSLNTLDVSSISNNLELGVAERDEEEVIGKTLEIDVEKFENVFSIIQNSSVKGSLQSSLDQVDLGLHEETKPEFSTILGILEALVHSVSIKVKKSNTYALWDLVKNIGNEEDSGFDESHIESLTTDSLTSVNTLDESSVSNDLELDVAERDEEEVVNKIPEIDVEKLERILSILQNSSVQWSLQSSLDQMDLGTIMTISKDRVKPYLKPDSWKLNEIFATSIVIGTYLASVSVLFYVVVAETTLFEDHFNVSSLSSSTEEISSAIHLQVSIISQALIFVTHGQNIDFASINGIGWGWVGIIWLYSLIFYIPLDIIKFTVHYALSGEAWNLLFDRKTAFTLKKDYGKEDREPKWGLPWVGLEPIAAIESVYIYMTKDFPMGKYMALTT</sequence>
<proteinExistence type="predicted"/>
<keyword evidence="2" id="KW-1133">Transmembrane helix</keyword>
<dbReference type="SUPFAM" id="SSF81665">
    <property type="entry name" value="Calcium ATPase, transmembrane domain M"/>
    <property type="match status" value="1"/>
</dbReference>
<gene>
    <name evidence="3" type="ORF">RJ641_031500</name>
</gene>
<evidence type="ECO:0000256" key="2">
    <source>
        <dbReference type="SAM" id="Phobius"/>
    </source>
</evidence>
<dbReference type="Proteomes" id="UP001370490">
    <property type="component" value="Unassembled WGS sequence"/>
</dbReference>
<dbReference type="EMBL" id="JBAMMX010000006">
    <property type="protein sequence ID" value="KAK6937992.1"/>
    <property type="molecule type" value="Genomic_DNA"/>
</dbReference>
<dbReference type="AlphaFoldDB" id="A0AAN8W2Q3"/>
<feature type="transmembrane region" description="Helical" evidence="2">
    <location>
        <begin position="271"/>
        <end position="293"/>
    </location>
</feature>
<organism evidence="3 4">
    <name type="scientific">Dillenia turbinata</name>
    <dbReference type="NCBI Taxonomy" id="194707"/>
    <lineage>
        <taxon>Eukaryota</taxon>
        <taxon>Viridiplantae</taxon>
        <taxon>Streptophyta</taxon>
        <taxon>Embryophyta</taxon>
        <taxon>Tracheophyta</taxon>
        <taxon>Spermatophyta</taxon>
        <taxon>Magnoliopsida</taxon>
        <taxon>eudicotyledons</taxon>
        <taxon>Gunneridae</taxon>
        <taxon>Pentapetalae</taxon>
        <taxon>Dilleniales</taxon>
        <taxon>Dilleniaceae</taxon>
        <taxon>Dillenia</taxon>
    </lineage>
</organism>
<evidence type="ECO:0000256" key="1">
    <source>
        <dbReference type="ARBA" id="ARBA00022842"/>
    </source>
</evidence>
<name>A0AAN8W2Q3_9MAGN</name>
<accession>A0AAN8W2Q3</accession>
<keyword evidence="2" id="KW-0812">Transmembrane</keyword>
<reference evidence="3 4" key="1">
    <citation type="submission" date="2023-12" db="EMBL/GenBank/DDBJ databases">
        <title>A high-quality genome assembly for Dillenia turbinata (Dilleniales).</title>
        <authorList>
            <person name="Chanderbali A."/>
        </authorList>
    </citation>
    <scope>NUCLEOTIDE SEQUENCE [LARGE SCALE GENOMIC DNA]</scope>
    <source>
        <strain evidence="3">LSX21</strain>
        <tissue evidence="3">Leaf</tissue>
    </source>
</reference>
<protein>
    <submittedName>
        <fullName evidence="3">Uncharacterized protein</fullName>
    </submittedName>
</protein>
<dbReference type="InterPro" id="IPR023298">
    <property type="entry name" value="ATPase_P-typ_TM_dom_sf"/>
</dbReference>
<keyword evidence="1" id="KW-0460">Magnesium</keyword>
<dbReference type="Gene3D" id="1.20.1110.10">
    <property type="entry name" value="Calcium-transporting ATPase, transmembrane domain"/>
    <property type="match status" value="2"/>
</dbReference>
<dbReference type="PANTHER" id="PTHR42861">
    <property type="entry name" value="CALCIUM-TRANSPORTING ATPASE"/>
    <property type="match status" value="1"/>
</dbReference>
<keyword evidence="4" id="KW-1185">Reference proteome</keyword>
<feature type="transmembrane region" description="Helical" evidence="2">
    <location>
        <begin position="346"/>
        <end position="366"/>
    </location>
</feature>
<comment type="caution">
    <text evidence="3">The sequence shown here is derived from an EMBL/GenBank/DDBJ whole genome shotgun (WGS) entry which is preliminary data.</text>
</comment>
<evidence type="ECO:0000313" key="4">
    <source>
        <dbReference type="Proteomes" id="UP001370490"/>
    </source>
</evidence>
<keyword evidence="2" id="KW-0472">Membrane</keyword>